<dbReference type="Proteomes" id="UP000294641">
    <property type="component" value="Unassembled WGS sequence"/>
</dbReference>
<keyword evidence="1" id="KW-0812">Transmembrane</keyword>
<dbReference type="GO" id="GO:0016020">
    <property type="term" value="C:membrane"/>
    <property type="evidence" value="ECO:0007669"/>
    <property type="project" value="InterPro"/>
</dbReference>
<dbReference type="OrthoDB" id="2388036at2"/>
<evidence type="ECO:0000313" key="4">
    <source>
        <dbReference type="EMBL" id="TDR33501.1"/>
    </source>
</evidence>
<reference evidence="4 6" key="2">
    <citation type="submission" date="2019-03" db="EMBL/GenBank/DDBJ databases">
        <title>Genomic Encyclopedia of Type Strains, Phase IV (KMG-IV): sequencing the most valuable type-strain genomes for metagenomic binning, comparative biology and taxonomic classification.</title>
        <authorList>
            <person name="Goeker M."/>
        </authorList>
    </citation>
    <scope>NUCLEOTIDE SEQUENCE [LARGE SCALE GENOMIC DNA]</scope>
    <source>
        <strain evidence="4 6">DSM 20580</strain>
    </source>
</reference>
<evidence type="ECO:0000313" key="3">
    <source>
        <dbReference type="EMBL" id="STX11235.1"/>
    </source>
</evidence>
<reference evidence="3 5" key="1">
    <citation type="submission" date="2018-06" db="EMBL/GenBank/DDBJ databases">
        <authorList>
            <consortium name="Pathogen Informatics"/>
            <person name="Doyle S."/>
        </authorList>
    </citation>
    <scope>NUCLEOTIDE SEQUENCE [LARGE SCALE GENOMIC DNA]</scope>
    <source>
        <strain evidence="3 5">NCTC10597</strain>
    </source>
</reference>
<dbReference type="Gene3D" id="2.40.128.690">
    <property type="entry name" value="YycH protein, domain 3-like"/>
    <property type="match status" value="1"/>
</dbReference>
<dbReference type="EMBL" id="UGNP01000001">
    <property type="protein sequence ID" value="STX11235.1"/>
    <property type="molecule type" value="Genomic_DNA"/>
</dbReference>
<sequence length="294" mass="33721">MDWSKTKTIFIIVFSILNVFLYSVYINNYNEEQKLEVLGGTSVENDLKNANITIGKLPASSENVSYVSGKIKTFENSDLEKAAVNQVLTIRDNTIIESQLKQPEKLEEITDKTLTDFVKKTVLKGEEYELWSINDAKKEAVFFQVMDDRTIFYNQSASVKVQWNVKNEIIGYEQTMFGSLKAIGEKNTFIKPIQAIKTIFEKGYVKDHTTISFVEMGYSTLVPLTETQVLSPTWHIRAMVPNEDGHPQQKDFFVNAVDNQVVEIEKDIDFQVEKSLDLDHQPSEKLEVNERNIK</sequence>
<keyword evidence="6" id="KW-1185">Reference proteome</keyword>
<feature type="domain" description="Regulatory protein YycH-like" evidence="2">
    <location>
        <begin position="41"/>
        <end position="257"/>
    </location>
</feature>
<dbReference type="InterPro" id="IPR018604">
    <property type="entry name" value="YycI-like"/>
</dbReference>
<dbReference type="Proteomes" id="UP000254330">
    <property type="component" value="Unassembled WGS sequence"/>
</dbReference>
<keyword evidence="1" id="KW-1133">Transmembrane helix</keyword>
<evidence type="ECO:0000259" key="2">
    <source>
        <dbReference type="Pfam" id="PF09648"/>
    </source>
</evidence>
<evidence type="ECO:0000256" key="1">
    <source>
        <dbReference type="SAM" id="Phobius"/>
    </source>
</evidence>
<gene>
    <name evidence="3" type="primary">yycI</name>
    <name evidence="4" type="ORF">DFR61_1525</name>
    <name evidence="3" type="ORF">NCTC10597_03045</name>
</gene>
<dbReference type="RefSeq" id="WP_109350766.1">
    <property type="nucleotide sequence ID" value="NZ_BJUE01000080.1"/>
</dbReference>
<organism evidence="3 5">
    <name type="scientific">Kurthia zopfii</name>
    <dbReference type="NCBI Taxonomy" id="1650"/>
    <lineage>
        <taxon>Bacteria</taxon>
        <taxon>Bacillati</taxon>
        <taxon>Bacillota</taxon>
        <taxon>Bacilli</taxon>
        <taxon>Bacillales</taxon>
        <taxon>Caryophanaceae</taxon>
        <taxon>Kurthia</taxon>
    </lineage>
</organism>
<name>A0A2U3A9K8_9BACL</name>
<comment type="caution">
    <text evidence="3">The sequence shown here is derived from an EMBL/GenBank/DDBJ whole genome shotgun (WGS) entry which is preliminary data.</text>
</comment>
<protein>
    <submittedName>
        <fullName evidence="4">Regulatory protein YycI of two-component signal transduction system YycFG</fullName>
    </submittedName>
    <submittedName>
        <fullName evidence="3">Two-component system yycFG regulatory protein</fullName>
    </submittedName>
</protein>
<proteinExistence type="predicted"/>
<dbReference type="AlphaFoldDB" id="A0A2U3A9K8"/>
<dbReference type="EMBL" id="SNZG01000052">
    <property type="protein sequence ID" value="TDR33501.1"/>
    <property type="molecule type" value="Genomic_DNA"/>
</dbReference>
<accession>A0A2U3A9K8</accession>
<feature type="transmembrane region" description="Helical" evidence="1">
    <location>
        <begin position="7"/>
        <end position="25"/>
    </location>
</feature>
<evidence type="ECO:0000313" key="6">
    <source>
        <dbReference type="Proteomes" id="UP000294641"/>
    </source>
</evidence>
<evidence type="ECO:0000313" key="5">
    <source>
        <dbReference type="Proteomes" id="UP000254330"/>
    </source>
</evidence>
<keyword evidence="1" id="KW-0472">Membrane</keyword>
<dbReference type="Pfam" id="PF09648">
    <property type="entry name" value="YycI"/>
    <property type="match status" value="1"/>
</dbReference>